<dbReference type="InterPro" id="IPR000312">
    <property type="entry name" value="Glycosyl_Trfase_fam3"/>
</dbReference>
<evidence type="ECO:0000256" key="1">
    <source>
        <dbReference type="ARBA" id="ARBA00006915"/>
    </source>
</evidence>
<dbReference type="InterPro" id="IPR036566">
    <property type="entry name" value="PYNP-like_C_sf"/>
</dbReference>
<dbReference type="FunFam" id="3.40.1030.10:FF:000003">
    <property type="entry name" value="Pyrimidine-nucleoside phosphorylase"/>
    <property type="match status" value="1"/>
</dbReference>
<dbReference type="EMBL" id="UINC01003782">
    <property type="protein sequence ID" value="SVA09202.1"/>
    <property type="molecule type" value="Genomic_DNA"/>
</dbReference>
<gene>
    <name evidence="6" type="ORF">METZ01_LOCUS62056</name>
</gene>
<dbReference type="InterPro" id="IPR017872">
    <property type="entry name" value="Pyrmidine_PPase_CS"/>
</dbReference>
<accession>A0A381SYX7</accession>
<dbReference type="GO" id="GO:0006206">
    <property type="term" value="P:pyrimidine nucleobase metabolic process"/>
    <property type="evidence" value="ECO:0007669"/>
    <property type="project" value="InterPro"/>
</dbReference>
<evidence type="ECO:0000256" key="4">
    <source>
        <dbReference type="ARBA" id="ARBA00022679"/>
    </source>
</evidence>
<dbReference type="PANTHER" id="PTHR10515:SF0">
    <property type="entry name" value="THYMIDINE PHOSPHORYLASE"/>
    <property type="match status" value="1"/>
</dbReference>
<protein>
    <recommendedName>
        <fullName evidence="5">Pyrimidine nucleoside phosphorylase C-terminal domain-containing protein</fullName>
    </recommendedName>
</protein>
<dbReference type="Pfam" id="PF07831">
    <property type="entry name" value="PYNP_C"/>
    <property type="match status" value="1"/>
</dbReference>
<comment type="subunit">
    <text evidence="2">Homodimer.</text>
</comment>
<dbReference type="InterPro" id="IPR018090">
    <property type="entry name" value="Pyrmidine_PPas_bac/euk"/>
</dbReference>
<dbReference type="Pfam" id="PF02885">
    <property type="entry name" value="Glycos_trans_3N"/>
    <property type="match status" value="1"/>
</dbReference>
<name>A0A381SYX7_9ZZZZ</name>
<dbReference type="Pfam" id="PF00591">
    <property type="entry name" value="Glycos_transf_3"/>
    <property type="match status" value="1"/>
</dbReference>
<dbReference type="InterPro" id="IPR013102">
    <property type="entry name" value="PYNP_C"/>
</dbReference>
<dbReference type="InterPro" id="IPR017459">
    <property type="entry name" value="Glycosyl_Trfase_fam3_N_dom"/>
</dbReference>
<dbReference type="PROSITE" id="PS00647">
    <property type="entry name" value="THYMID_PHOSPHORYLASE"/>
    <property type="match status" value="1"/>
</dbReference>
<feature type="domain" description="Pyrimidine nucleoside phosphorylase C-terminal" evidence="5">
    <location>
        <begin position="345"/>
        <end position="419"/>
    </location>
</feature>
<dbReference type="GO" id="GO:0016154">
    <property type="term" value="F:pyrimidine-nucleoside phosphorylase activity"/>
    <property type="evidence" value="ECO:0007669"/>
    <property type="project" value="InterPro"/>
</dbReference>
<reference evidence="6" key="1">
    <citation type="submission" date="2018-05" db="EMBL/GenBank/DDBJ databases">
        <authorList>
            <person name="Lanie J.A."/>
            <person name="Ng W.-L."/>
            <person name="Kazmierczak K.M."/>
            <person name="Andrzejewski T.M."/>
            <person name="Davidsen T.M."/>
            <person name="Wayne K.J."/>
            <person name="Tettelin H."/>
            <person name="Glass J.I."/>
            <person name="Rusch D."/>
            <person name="Podicherti R."/>
            <person name="Tsui H.-C.T."/>
            <person name="Winkler M.E."/>
        </authorList>
    </citation>
    <scope>NUCLEOTIDE SEQUENCE</scope>
</reference>
<dbReference type="Gene3D" id="3.40.1030.10">
    <property type="entry name" value="Nucleoside phosphorylase/phosphoribosyltransferase catalytic domain"/>
    <property type="match status" value="1"/>
</dbReference>
<evidence type="ECO:0000256" key="3">
    <source>
        <dbReference type="ARBA" id="ARBA00022676"/>
    </source>
</evidence>
<proteinExistence type="inferred from homology"/>
<evidence type="ECO:0000256" key="2">
    <source>
        <dbReference type="ARBA" id="ARBA00011738"/>
    </source>
</evidence>
<dbReference type="AlphaFoldDB" id="A0A381SYX7"/>
<dbReference type="NCBIfam" id="TIGR02644">
    <property type="entry name" value="Y_phosphoryl"/>
    <property type="match status" value="1"/>
</dbReference>
<evidence type="ECO:0000259" key="5">
    <source>
        <dbReference type="SMART" id="SM00941"/>
    </source>
</evidence>
<dbReference type="GO" id="GO:0005829">
    <property type="term" value="C:cytosol"/>
    <property type="evidence" value="ECO:0007669"/>
    <property type="project" value="TreeGrafter"/>
</dbReference>
<dbReference type="PANTHER" id="PTHR10515">
    <property type="entry name" value="THYMIDINE PHOSPHORYLASE"/>
    <property type="match status" value="1"/>
</dbReference>
<dbReference type="GO" id="GO:0004645">
    <property type="term" value="F:1,4-alpha-oligoglucan phosphorylase activity"/>
    <property type="evidence" value="ECO:0007669"/>
    <property type="project" value="InterPro"/>
</dbReference>
<dbReference type="Gene3D" id="3.90.1170.30">
    <property type="entry name" value="Pyrimidine nucleoside phosphorylase-like, C-terminal domain"/>
    <property type="match status" value="1"/>
</dbReference>
<dbReference type="InterPro" id="IPR036320">
    <property type="entry name" value="Glycosyl_Trfase_fam3_N_dom_sf"/>
</dbReference>
<comment type="similarity">
    <text evidence="1">Belongs to the thymidine/pyrimidine-nucleoside phosphorylase family.</text>
</comment>
<dbReference type="NCBIfam" id="NF004490">
    <property type="entry name" value="PRK05820.1"/>
    <property type="match status" value="1"/>
</dbReference>
<organism evidence="6">
    <name type="scientific">marine metagenome</name>
    <dbReference type="NCBI Taxonomy" id="408172"/>
    <lineage>
        <taxon>unclassified sequences</taxon>
        <taxon>metagenomes</taxon>
        <taxon>ecological metagenomes</taxon>
    </lineage>
</organism>
<keyword evidence="3" id="KW-0328">Glycosyltransferase</keyword>
<dbReference type="SUPFAM" id="SSF54680">
    <property type="entry name" value="Pyrimidine nucleoside phosphorylase C-terminal domain"/>
    <property type="match status" value="1"/>
</dbReference>
<dbReference type="SMART" id="SM00941">
    <property type="entry name" value="PYNP_C"/>
    <property type="match status" value="1"/>
</dbReference>
<keyword evidence="4" id="KW-0808">Transferase</keyword>
<dbReference type="PIRSF" id="PIRSF000478">
    <property type="entry name" value="TP_PyNP"/>
    <property type="match status" value="1"/>
</dbReference>
<dbReference type="SUPFAM" id="SSF52418">
    <property type="entry name" value="Nucleoside phosphorylase/phosphoribosyltransferase catalytic domain"/>
    <property type="match status" value="1"/>
</dbReference>
<dbReference type="SUPFAM" id="SSF47648">
    <property type="entry name" value="Nucleoside phosphorylase/phosphoribosyltransferase N-terminal domain"/>
    <property type="match status" value="1"/>
</dbReference>
<dbReference type="InterPro" id="IPR035902">
    <property type="entry name" value="Nuc_phospho_transferase"/>
</dbReference>
<dbReference type="InterPro" id="IPR000053">
    <property type="entry name" value="Thymidine/pyrmidine_PPase"/>
</dbReference>
<sequence>MIPAEIIKQKRDGAHLSKDHLCEFIQNYVEGSISDYQMTALLMAIFFNGMDDDELYSLVDIMVNSGEKMDFSNLECFVADKHSTGGVGDKVSIILAPLLAEAGLAIPMISGRGLGHTGGTLDKLETIPGFRVDLSLTEFRKAVEQTGIAMIGQTNEICPADRKMYSLRDVTGTIESIPLICSSIMSKKIAEGIQGLVLDVKIGNGAFIKKMEDAKILGNMLKRIGEHFGITTDIVYSSMNQPLGKTAGLWCEVKESINSLKGNGTDDTMKITYELGSRLLLQAEISKTRNEAILLQKSIIQSGKGYEKFLDLVKNQGGSKKDIEQYTKLHSPQHTREISANRSGFIQYMDTYTIGLATVTLGCGRAKITDSIDPTAGMEFLKKTGEKVQKGEPLIRCFNSDKPKLQNTVNRLESVFQIGEKQIFHPLIY</sequence>
<dbReference type="GO" id="GO:0006213">
    <property type="term" value="P:pyrimidine nucleoside metabolic process"/>
    <property type="evidence" value="ECO:0007669"/>
    <property type="project" value="InterPro"/>
</dbReference>
<dbReference type="Gene3D" id="1.20.970.10">
    <property type="entry name" value="Transferase, Pyrimidine Nucleoside Phosphorylase, Chain C"/>
    <property type="match status" value="1"/>
</dbReference>
<evidence type="ECO:0000313" key="6">
    <source>
        <dbReference type="EMBL" id="SVA09202.1"/>
    </source>
</evidence>